<proteinExistence type="predicted"/>
<organism evidence="1 2">
    <name type="scientific">Leucogyrophana mollusca</name>
    <dbReference type="NCBI Taxonomy" id="85980"/>
    <lineage>
        <taxon>Eukaryota</taxon>
        <taxon>Fungi</taxon>
        <taxon>Dikarya</taxon>
        <taxon>Basidiomycota</taxon>
        <taxon>Agaricomycotina</taxon>
        <taxon>Agaricomycetes</taxon>
        <taxon>Agaricomycetidae</taxon>
        <taxon>Boletales</taxon>
        <taxon>Boletales incertae sedis</taxon>
        <taxon>Leucogyrophana</taxon>
    </lineage>
</organism>
<protein>
    <submittedName>
        <fullName evidence="1">PEBP-like protein</fullName>
    </submittedName>
</protein>
<name>A0ACB8BKF6_9AGAM</name>
<reference evidence="1" key="1">
    <citation type="journal article" date="2021" name="New Phytol.">
        <title>Evolutionary innovations through gain and loss of genes in the ectomycorrhizal Boletales.</title>
        <authorList>
            <person name="Wu G."/>
            <person name="Miyauchi S."/>
            <person name="Morin E."/>
            <person name="Kuo A."/>
            <person name="Drula E."/>
            <person name="Varga T."/>
            <person name="Kohler A."/>
            <person name="Feng B."/>
            <person name="Cao Y."/>
            <person name="Lipzen A."/>
            <person name="Daum C."/>
            <person name="Hundley H."/>
            <person name="Pangilinan J."/>
            <person name="Johnson J."/>
            <person name="Barry K."/>
            <person name="LaButti K."/>
            <person name="Ng V."/>
            <person name="Ahrendt S."/>
            <person name="Min B."/>
            <person name="Choi I.G."/>
            <person name="Park H."/>
            <person name="Plett J.M."/>
            <person name="Magnuson J."/>
            <person name="Spatafora J.W."/>
            <person name="Nagy L.G."/>
            <person name="Henrissat B."/>
            <person name="Grigoriev I.V."/>
            <person name="Yang Z.L."/>
            <person name="Xu J."/>
            <person name="Martin F.M."/>
        </authorList>
    </citation>
    <scope>NUCLEOTIDE SEQUENCE</scope>
    <source>
        <strain evidence="1">KUC20120723A-06</strain>
    </source>
</reference>
<evidence type="ECO:0000313" key="1">
    <source>
        <dbReference type="EMBL" id="KAH7926219.1"/>
    </source>
</evidence>
<evidence type="ECO:0000313" key="2">
    <source>
        <dbReference type="Proteomes" id="UP000790709"/>
    </source>
</evidence>
<accession>A0ACB8BKF6</accession>
<gene>
    <name evidence="1" type="ORF">BV22DRAFT_1128398</name>
</gene>
<comment type="caution">
    <text evidence="1">The sequence shown here is derived from an EMBL/GenBank/DDBJ whole genome shotgun (WGS) entry which is preliminary data.</text>
</comment>
<keyword evidence="2" id="KW-1185">Reference proteome</keyword>
<dbReference type="Proteomes" id="UP000790709">
    <property type="component" value="Unassembled WGS sequence"/>
</dbReference>
<dbReference type="EMBL" id="MU266387">
    <property type="protein sequence ID" value="KAH7926219.1"/>
    <property type="molecule type" value="Genomic_DNA"/>
</dbReference>
<sequence length="400" mass="45519">MLALRRFRPRSLVFVRGNATLQTPPASDLPDVAEGEAALSQPGSITPQKKTRLLKTRRPKISSQRPREWNRPLAFGVLPAFDEALKVIKADSVVLKEEVQEVRASIERAKEAPAKDEDVLRKLEERLHILEVQSEINFPETRWKVANGMADMSKAVDRHLVEQRWRKEGALDLLMERIHQMHVVPDVLPDLHPSLDVRVTFPEVPSSDASEDAPLKVKYSQVEPGTFLVPEQTINPPQLYTSVFHAETRLYTLLMVDPDVPDEANETFQTYVHWLQPNVQLSALSPSPLQNINSHTPYIPPHPQRGTPYHRYVLLLLPQQSHLSIPKLSKEARLGFDVRAFLERYGFDASIGGGAHMWREVWSEGVSGIYSEILKVGEPKFGRPMKADRFAHLKRSKRYV</sequence>